<evidence type="ECO:0000256" key="6">
    <source>
        <dbReference type="SAM" id="Phobius"/>
    </source>
</evidence>
<evidence type="ECO:0000259" key="7">
    <source>
        <dbReference type="Pfam" id="PF00482"/>
    </source>
</evidence>
<evidence type="ECO:0000313" key="8">
    <source>
        <dbReference type="EMBL" id="HIU24458.1"/>
    </source>
</evidence>
<dbReference type="Pfam" id="PF00482">
    <property type="entry name" value="T2SSF"/>
    <property type="match status" value="1"/>
</dbReference>
<accession>A0A9D1L5W8</accession>
<feature type="domain" description="Type II secretion system protein GspF" evidence="7">
    <location>
        <begin position="73"/>
        <end position="199"/>
    </location>
</feature>
<gene>
    <name evidence="8" type="ORF">IAD17_06005</name>
</gene>
<dbReference type="InterPro" id="IPR018076">
    <property type="entry name" value="T2SS_GspF_dom"/>
</dbReference>
<comment type="subcellular location">
    <subcellularLocation>
        <location evidence="1">Cell membrane</location>
        <topology evidence="1">Multi-pass membrane protein</topology>
    </subcellularLocation>
</comment>
<comment type="caution">
    <text evidence="8">The sequence shown here is derived from an EMBL/GenBank/DDBJ whole genome shotgun (WGS) entry which is preliminary data.</text>
</comment>
<evidence type="ECO:0000256" key="2">
    <source>
        <dbReference type="ARBA" id="ARBA00022475"/>
    </source>
</evidence>
<evidence type="ECO:0000256" key="3">
    <source>
        <dbReference type="ARBA" id="ARBA00022692"/>
    </source>
</evidence>
<reference evidence="8" key="1">
    <citation type="submission" date="2020-10" db="EMBL/GenBank/DDBJ databases">
        <authorList>
            <person name="Gilroy R."/>
        </authorList>
    </citation>
    <scope>NUCLEOTIDE SEQUENCE</scope>
    <source>
        <strain evidence="8">ChiHjej12B11-29160</strain>
    </source>
</reference>
<keyword evidence="5 6" id="KW-0472">Membrane</keyword>
<organism evidence="8 9">
    <name type="scientific">Candidatus Coprovicinus avistercoris</name>
    <dbReference type="NCBI Taxonomy" id="2840754"/>
    <lineage>
        <taxon>Bacteria</taxon>
        <taxon>Bacillati</taxon>
        <taxon>Actinomycetota</taxon>
        <taxon>Coriobacteriia</taxon>
        <taxon>Coriobacteriales</taxon>
        <taxon>Coriobacteriaceae</taxon>
        <taxon>Coriobacteriaceae incertae sedis</taxon>
        <taxon>Candidatus Coprovicinus</taxon>
    </lineage>
</organism>
<feature type="transmembrane region" description="Helical" evidence="6">
    <location>
        <begin position="183"/>
        <end position="203"/>
    </location>
</feature>
<keyword evidence="4 6" id="KW-1133">Transmembrane helix</keyword>
<evidence type="ECO:0000256" key="4">
    <source>
        <dbReference type="ARBA" id="ARBA00022989"/>
    </source>
</evidence>
<reference evidence="8" key="2">
    <citation type="journal article" date="2021" name="PeerJ">
        <title>Extensive microbial diversity within the chicken gut microbiome revealed by metagenomics and culture.</title>
        <authorList>
            <person name="Gilroy R."/>
            <person name="Ravi A."/>
            <person name="Getino M."/>
            <person name="Pursley I."/>
            <person name="Horton D.L."/>
            <person name="Alikhan N.F."/>
            <person name="Baker D."/>
            <person name="Gharbi K."/>
            <person name="Hall N."/>
            <person name="Watson M."/>
            <person name="Adriaenssens E.M."/>
            <person name="Foster-Nyarko E."/>
            <person name="Jarju S."/>
            <person name="Secka A."/>
            <person name="Antonio M."/>
            <person name="Oren A."/>
            <person name="Chaudhuri R.R."/>
            <person name="La Ragione R."/>
            <person name="Hildebrand F."/>
            <person name="Pallen M.J."/>
        </authorList>
    </citation>
    <scope>NUCLEOTIDE SEQUENCE</scope>
    <source>
        <strain evidence="8">ChiHjej12B11-29160</strain>
    </source>
</reference>
<dbReference type="PANTHER" id="PTHR35007">
    <property type="entry name" value="INTEGRAL MEMBRANE PROTEIN-RELATED"/>
    <property type="match status" value="1"/>
</dbReference>
<proteinExistence type="predicted"/>
<protein>
    <submittedName>
        <fullName evidence="8">Type II secretion system F family protein</fullName>
    </submittedName>
</protein>
<dbReference type="EMBL" id="DVMQ01000017">
    <property type="protein sequence ID" value="HIU24458.1"/>
    <property type="molecule type" value="Genomic_DNA"/>
</dbReference>
<name>A0A9D1L5W8_9ACTN</name>
<evidence type="ECO:0000256" key="5">
    <source>
        <dbReference type="ARBA" id="ARBA00023136"/>
    </source>
</evidence>
<keyword evidence="2" id="KW-1003">Cell membrane</keyword>
<sequence length="209" mass="22866">MSSVDIGWTALIAIVGFTLPFFLTAQENKESAIRFQTLSQINIEQAPIVASFIQRSKKRTKQERCLSQMPALLDIMGLGLSAGLSFDASLDLYCSRFNNDLSQALKSAMLRWRCGISSRSDALSNLAEDLDSAPLKRFADAVMESLSFGTPLAAVLERQSRAIRSEQRSQIEERIEKAPVKMLLPLGTLIVPAMLLAILGPLMSSAVGM</sequence>
<dbReference type="GO" id="GO:0005886">
    <property type="term" value="C:plasma membrane"/>
    <property type="evidence" value="ECO:0007669"/>
    <property type="project" value="UniProtKB-SubCell"/>
</dbReference>
<keyword evidence="3 6" id="KW-0812">Transmembrane</keyword>
<dbReference type="PANTHER" id="PTHR35007:SF2">
    <property type="entry name" value="PILUS ASSEMBLE PROTEIN"/>
    <property type="match status" value="1"/>
</dbReference>
<evidence type="ECO:0000313" key="9">
    <source>
        <dbReference type="Proteomes" id="UP000824078"/>
    </source>
</evidence>
<dbReference type="Proteomes" id="UP000824078">
    <property type="component" value="Unassembled WGS sequence"/>
</dbReference>
<dbReference type="AlphaFoldDB" id="A0A9D1L5W8"/>
<feature type="transmembrane region" description="Helical" evidence="6">
    <location>
        <begin position="6"/>
        <end position="25"/>
    </location>
</feature>
<evidence type="ECO:0000256" key="1">
    <source>
        <dbReference type="ARBA" id="ARBA00004651"/>
    </source>
</evidence>